<evidence type="ECO:0000256" key="1">
    <source>
        <dbReference type="SAM" id="MobiDB-lite"/>
    </source>
</evidence>
<organism evidence="2">
    <name type="scientific">viral metagenome</name>
    <dbReference type="NCBI Taxonomy" id="1070528"/>
    <lineage>
        <taxon>unclassified sequences</taxon>
        <taxon>metagenomes</taxon>
        <taxon>organismal metagenomes</taxon>
    </lineage>
</organism>
<sequence length="325" mass="35828">MDVNLEKFSAPISQMLGIKDKAEFASLISGESKGYEKLNDLQKTGLSVCRLFHILLKTNSNITGVAAQAATAAPVGAEMVNGSTIGPPGPQGVPGIQGFKGERGERGERGEKGESGIINNEDTACLAHDCVNLHLVANKTVKIETPKLYLDTNIYQNGVNVTMMEAAIGVSDNLLVNGRIVYITKNGKVKTVEDLKENDMKIPFGIIVSEDLIVSSTFTYDHYKANSKYLTDDYGNIIKTTKYIWTNKKGKLIESKRKPSKDIIDYKECVKFEDNPHSSLSPNYYPIANSGTVPCKILPLDELDTRWIVLDMINPTENIRKILIR</sequence>
<feature type="compositionally biased region" description="Basic and acidic residues" evidence="1">
    <location>
        <begin position="100"/>
        <end position="114"/>
    </location>
</feature>
<dbReference type="AlphaFoldDB" id="A0A6C0AVB5"/>
<dbReference type="EMBL" id="MN738763">
    <property type="protein sequence ID" value="QHS83774.1"/>
    <property type="molecule type" value="Genomic_DNA"/>
</dbReference>
<accession>A0A6C0AVB5</accession>
<evidence type="ECO:0000313" key="2">
    <source>
        <dbReference type="EMBL" id="QHS83774.1"/>
    </source>
</evidence>
<proteinExistence type="predicted"/>
<reference evidence="2" key="1">
    <citation type="journal article" date="2020" name="Nature">
        <title>Giant virus diversity and host interactions through global metagenomics.</title>
        <authorList>
            <person name="Schulz F."/>
            <person name="Roux S."/>
            <person name="Paez-Espino D."/>
            <person name="Jungbluth S."/>
            <person name="Walsh D.A."/>
            <person name="Denef V.J."/>
            <person name="McMahon K.D."/>
            <person name="Konstantinidis K.T."/>
            <person name="Eloe-Fadrosh E.A."/>
            <person name="Kyrpides N.C."/>
            <person name="Woyke T."/>
        </authorList>
    </citation>
    <scope>NUCLEOTIDE SEQUENCE</scope>
    <source>
        <strain evidence="2">GVMAG-S-ERX555961-36</strain>
    </source>
</reference>
<name>A0A6C0AVB5_9ZZZZ</name>
<protein>
    <submittedName>
        <fullName evidence="2">Uncharacterized protein</fullName>
    </submittedName>
</protein>
<dbReference type="Gene3D" id="1.20.5.320">
    <property type="entry name" value="6-Phosphogluconate Dehydrogenase, domain 3"/>
    <property type="match status" value="1"/>
</dbReference>
<feature type="region of interest" description="Disordered" evidence="1">
    <location>
        <begin position="84"/>
        <end position="116"/>
    </location>
</feature>